<evidence type="ECO:0000313" key="4">
    <source>
        <dbReference type="Proteomes" id="UP001064489"/>
    </source>
</evidence>
<reference evidence="3" key="1">
    <citation type="journal article" date="2022" name="Plant J.">
        <title>Strategies of tolerance reflected in two North American maple genomes.</title>
        <authorList>
            <person name="McEvoy S.L."/>
            <person name="Sezen U.U."/>
            <person name="Trouern-Trend A."/>
            <person name="McMahon S.M."/>
            <person name="Schaberg P.G."/>
            <person name="Yang J."/>
            <person name="Wegrzyn J.L."/>
            <person name="Swenson N.G."/>
        </authorList>
    </citation>
    <scope>NUCLEOTIDE SEQUENCE</scope>
    <source>
        <strain evidence="3">91603</strain>
    </source>
</reference>
<name>A0AAD5NEK6_ACENE</name>
<proteinExistence type="predicted"/>
<keyword evidence="4" id="KW-1185">Reference proteome</keyword>
<dbReference type="EMBL" id="JAJSOW010000108">
    <property type="protein sequence ID" value="KAI9154232.1"/>
    <property type="molecule type" value="Genomic_DNA"/>
</dbReference>
<feature type="compositionally biased region" description="Basic and acidic residues" evidence="1">
    <location>
        <begin position="14"/>
        <end position="26"/>
    </location>
</feature>
<feature type="compositionally biased region" description="Polar residues" evidence="1">
    <location>
        <begin position="1"/>
        <end position="13"/>
    </location>
</feature>
<feature type="domain" description="Retroviral polymerase SH3-like" evidence="2">
    <location>
        <begin position="81"/>
        <end position="115"/>
    </location>
</feature>
<organism evidence="3 4">
    <name type="scientific">Acer negundo</name>
    <name type="common">Box elder</name>
    <dbReference type="NCBI Taxonomy" id="4023"/>
    <lineage>
        <taxon>Eukaryota</taxon>
        <taxon>Viridiplantae</taxon>
        <taxon>Streptophyta</taxon>
        <taxon>Embryophyta</taxon>
        <taxon>Tracheophyta</taxon>
        <taxon>Spermatophyta</taxon>
        <taxon>Magnoliopsida</taxon>
        <taxon>eudicotyledons</taxon>
        <taxon>Gunneridae</taxon>
        <taxon>Pentapetalae</taxon>
        <taxon>rosids</taxon>
        <taxon>malvids</taxon>
        <taxon>Sapindales</taxon>
        <taxon>Sapindaceae</taxon>
        <taxon>Hippocastanoideae</taxon>
        <taxon>Acereae</taxon>
        <taxon>Acer</taxon>
    </lineage>
</organism>
<gene>
    <name evidence="3" type="ORF">LWI28_023054</name>
</gene>
<dbReference type="InterPro" id="IPR057670">
    <property type="entry name" value="SH3_retrovirus"/>
</dbReference>
<dbReference type="Proteomes" id="UP001064489">
    <property type="component" value="Chromosome 11"/>
</dbReference>
<feature type="compositionally biased region" description="Low complexity" evidence="1">
    <location>
        <begin position="148"/>
        <end position="159"/>
    </location>
</feature>
<sequence>MGKNNTISITENEGSGKPHGHEESKQVRGSRRLSRPAVDRMNLPTTLACLLCVAHLLRALVPTLLSTSTGMESTSLKLCISLIHKGYRCLEPTTKRVYISRHVVFDEVTFPYKPTQVISKDSHLEVSEFPNFDEWIGDSQSSTKNLDSSTHSNHSNIESSEIEKSQFDRDCYDTNIVVDADPNLADSRPSNQANIESSVIENSHSLDSYDININADIDPNLADSFSSTQDLSTLEEQQEGIDEPIAPTLTVVAAS</sequence>
<dbReference type="AlphaFoldDB" id="A0AAD5NEK6"/>
<reference evidence="3" key="2">
    <citation type="submission" date="2023-02" db="EMBL/GenBank/DDBJ databases">
        <authorList>
            <person name="Swenson N.G."/>
            <person name="Wegrzyn J.L."/>
            <person name="Mcevoy S.L."/>
        </authorList>
    </citation>
    <scope>NUCLEOTIDE SEQUENCE</scope>
    <source>
        <strain evidence="3">91603</strain>
        <tissue evidence="3">Leaf</tissue>
    </source>
</reference>
<comment type="caution">
    <text evidence="3">The sequence shown here is derived from an EMBL/GenBank/DDBJ whole genome shotgun (WGS) entry which is preliminary data.</text>
</comment>
<accession>A0AAD5NEK6</accession>
<protein>
    <recommendedName>
        <fullName evidence="2">Retroviral polymerase SH3-like domain-containing protein</fullName>
    </recommendedName>
</protein>
<evidence type="ECO:0000313" key="3">
    <source>
        <dbReference type="EMBL" id="KAI9154232.1"/>
    </source>
</evidence>
<feature type="region of interest" description="Disordered" evidence="1">
    <location>
        <begin position="1"/>
        <end position="34"/>
    </location>
</feature>
<dbReference type="Pfam" id="PF25597">
    <property type="entry name" value="SH3_retrovirus"/>
    <property type="match status" value="1"/>
</dbReference>
<evidence type="ECO:0000256" key="1">
    <source>
        <dbReference type="SAM" id="MobiDB-lite"/>
    </source>
</evidence>
<evidence type="ECO:0000259" key="2">
    <source>
        <dbReference type="Pfam" id="PF25597"/>
    </source>
</evidence>
<feature type="region of interest" description="Disordered" evidence="1">
    <location>
        <begin position="143"/>
        <end position="164"/>
    </location>
</feature>